<evidence type="ECO:0000313" key="2">
    <source>
        <dbReference type="EMBL" id="BES97311.1"/>
    </source>
</evidence>
<protein>
    <submittedName>
        <fullName evidence="2">Uncharacterized protein</fullName>
    </submittedName>
</protein>
<evidence type="ECO:0000256" key="1">
    <source>
        <dbReference type="SAM" id="MobiDB-lite"/>
    </source>
</evidence>
<feature type="compositionally biased region" description="Low complexity" evidence="1">
    <location>
        <begin position="392"/>
        <end position="406"/>
    </location>
</feature>
<feature type="compositionally biased region" description="Gly residues" evidence="1">
    <location>
        <begin position="205"/>
        <end position="214"/>
    </location>
</feature>
<feature type="compositionally biased region" description="Pro residues" evidence="1">
    <location>
        <begin position="127"/>
        <end position="146"/>
    </location>
</feature>
<name>A0ABN7AYT0_9HEMI</name>
<dbReference type="EMBL" id="AP028916">
    <property type="protein sequence ID" value="BES97311.1"/>
    <property type="molecule type" value="Genomic_DNA"/>
</dbReference>
<feature type="compositionally biased region" description="Basic residues" evidence="1">
    <location>
        <begin position="432"/>
        <end position="445"/>
    </location>
</feature>
<keyword evidence="3" id="KW-1185">Reference proteome</keyword>
<evidence type="ECO:0000313" key="3">
    <source>
        <dbReference type="Proteomes" id="UP001307889"/>
    </source>
</evidence>
<feature type="compositionally biased region" description="Pro residues" evidence="1">
    <location>
        <begin position="167"/>
        <end position="180"/>
    </location>
</feature>
<proteinExistence type="predicted"/>
<feature type="compositionally biased region" description="Polar residues" evidence="1">
    <location>
        <begin position="114"/>
        <end position="124"/>
    </location>
</feature>
<feature type="compositionally biased region" description="Low complexity" evidence="1">
    <location>
        <begin position="215"/>
        <end position="258"/>
    </location>
</feature>
<feature type="region of interest" description="Disordered" evidence="1">
    <location>
        <begin position="24"/>
        <end position="342"/>
    </location>
</feature>
<accession>A0ABN7AYT0</accession>
<dbReference type="Proteomes" id="UP001307889">
    <property type="component" value="Chromosome 8"/>
</dbReference>
<reference evidence="2 3" key="1">
    <citation type="submission" date="2023-09" db="EMBL/GenBank/DDBJ databases">
        <title>Nesidiocoris tenuis whole genome shotgun sequence.</title>
        <authorList>
            <person name="Shibata T."/>
            <person name="Shimoda M."/>
            <person name="Kobayashi T."/>
            <person name="Uehara T."/>
        </authorList>
    </citation>
    <scope>NUCLEOTIDE SEQUENCE [LARGE SCALE GENOMIC DNA]</scope>
    <source>
        <strain evidence="2 3">Japan</strain>
    </source>
</reference>
<sequence>MPSFLNANDFGKLPSFAVGKLVQVGQPSTHSGQQPNLSQANYPRQQDTAAQPTSQPASLPFQPCNQAQQPHAGQQVGPNNYPPLTGQVPNFGPQNPPNHPANQQFASYLGPQPNYGQLPSQENRFQGPPPPIPVSTPYPANVPPAPNTDYLGGPIRMHPVQHQPFMHPGPPPMQPPPPYHPIGQPLFNQGARMNHPYTPPQYQRGRGGYNGRGNRGNQNNRNVRQAGPNQWNNRQQNQNRIPPQNANKNAAQNKGNPGSNSSESDISDKKSNPSQKKGQPNAGKGGKIASEANKSNKNENKGPGNQAGGAQKSGGPQEAKNQQKKKKERALFLQSDGVQADNKVEDFLEKLQLTEPPISKKENVTLSDLAHMYSNRDDDDVSIAAGPRKKTPLPSKLDDLALSSDSSETDSDDDTASEKTFATARDTVAPNAKKHGKQLKPKRKGPTPSKALSKSNPGKKAFLYKFILDGIPTLDGATKMGIPQKQFTRQVEGFLLVSEASKLTVTPKTVMDILAFKQSHPDGKLSFVKSKAADTSKSGQ</sequence>
<gene>
    <name evidence="2" type="ORF">NTJ_10126</name>
</gene>
<feature type="compositionally biased region" description="Polar residues" evidence="1">
    <location>
        <begin position="25"/>
        <end position="78"/>
    </location>
</feature>
<feature type="region of interest" description="Disordered" evidence="1">
    <location>
        <begin position="374"/>
        <end position="456"/>
    </location>
</feature>
<organism evidence="2 3">
    <name type="scientific">Nesidiocoris tenuis</name>
    <dbReference type="NCBI Taxonomy" id="355587"/>
    <lineage>
        <taxon>Eukaryota</taxon>
        <taxon>Metazoa</taxon>
        <taxon>Ecdysozoa</taxon>
        <taxon>Arthropoda</taxon>
        <taxon>Hexapoda</taxon>
        <taxon>Insecta</taxon>
        <taxon>Pterygota</taxon>
        <taxon>Neoptera</taxon>
        <taxon>Paraneoptera</taxon>
        <taxon>Hemiptera</taxon>
        <taxon>Heteroptera</taxon>
        <taxon>Panheteroptera</taxon>
        <taxon>Cimicomorpha</taxon>
        <taxon>Miridae</taxon>
        <taxon>Dicyphina</taxon>
        <taxon>Nesidiocoris</taxon>
    </lineage>
</organism>